<organism evidence="2 3">
    <name type="scientific">Turnera subulata</name>
    <dbReference type="NCBI Taxonomy" id="218843"/>
    <lineage>
        <taxon>Eukaryota</taxon>
        <taxon>Viridiplantae</taxon>
        <taxon>Streptophyta</taxon>
        <taxon>Embryophyta</taxon>
        <taxon>Tracheophyta</taxon>
        <taxon>Spermatophyta</taxon>
        <taxon>Magnoliopsida</taxon>
        <taxon>eudicotyledons</taxon>
        <taxon>Gunneridae</taxon>
        <taxon>Pentapetalae</taxon>
        <taxon>rosids</taxon>
        <taxon>fabids</taxon>
        <taxon>Malpighiales</taxon>
        <taxon>Passifloraceae</taxon>
        <taxon>Turnera</taxon>
    </lineage>
</organism>
<proteinExistence type="predicted"/>
<evidence type="ECO:0000313" key="3">
    <source>
        <dbReference type="Proteomes" id="UP001141552"/>
    </source>
</evidence>
<dbReference type="Proteomes" id="UP001141552">
    <property type="component" value="Unassembled WGS sequence"/>
</dbReference>
<keyword evidence="1" id="KW-1133">Transmembrane helix</keyword>
<dbReference type="AlphaFoldDB" id="A0A9Q0FF10"/>
<evidence type="ECO:0000256" key="1">
    <source>
        <dbReference type="SAM" id="Phobius"/>
    </source>
</evidence>
<reference evidence="2" key="2">
    <citation type="journal article" date="2023" name="Plants (Basel)">
        <title>Annotation of the Turnera subulata (Passifloraceae) Draft Genome Reveals the S-Locus Evolved after the Divergence of Turneroideae from Passifloroideae in a Stepwise Manner.</title>
        <authorList>
            <person name="Henning P.M."/>
            <person name="Roalson E.H."/>
            <person name="Mir W."/>
            <person name="McCubbin A.G."/>
            <person name="Shore J.S."/>
        </authorList>
    </citation>
    <scope>NUCLEOTIDE SEQUENCE</scope>
    <source>
        <strain evidence="2">F60SS</strain>
    </source>
</reference>
<comment type="caution">
    <text evidence="2">The sequence shown here is derived from an EMBL/GenBank/DDBJ whole genome shotgun (WGS) entry which is preliminary data.</text>
</comment>
<dbReference type="EMBL" id="JAKUCV010005683">
    <property type="protein sequence ID" value="KAJ4830290.1"/>
    <property type="molecule type" value="Genomic_DNA"/>
</dbReference>
<gene>
    <name evidence="2" type="ORF">Tsubulata_003631</name>
</gene>
<keyword evidence="1" id="KW-0472">Membrane</keyword>
<feature type="transmembrane region" description="Helical" evidence="1">
    <location>
        <begin position="52"/>
        <end position="74"/>
    </location>
</feature>
<evidence type="ECO:0000313" key="2">
    <source>
        <dbReference type="EMBL" id="KAJ4830290.1"/>
    </source>
</evidence>
<keyword evidence="1" id="KW-0812">Transmembrane</keyword>
<name>A0A9Q0FF10_9ROSI</name>
<protein>
    <submittedName>
        <fullName evidence="2">Uncharacterized protein</fullName>
    </submittedName>
</protein>
<accession>A0A9Q0FF10</accession>
<sequence length="78" mass="8936">MASPHLHAFWPAMVTPSLFQKFPKLLHIYCRTILLLIDIAPSKKVEWTSKKLGNIHTIVVVPGTCHITSIYLIYFETD</sequence>
<reference evidence="2" key="1">
    <citation type="submission" date="2022-02" db="EMBL/GenBank/DDBJ databases">
        <authorList>
            <person name="Henning P.M."/>
            <person name="McCubbin A.G."/>
            <person name="Shore J.S."/>
        </authorList>
    </citation>
    <scope>NUCLEOTIDE SEQUENCE</scope>
    <source>
        <strain evidence="2">F60SS</strain>
        <tissue evidence="2">Leaves</tissue>
    </source>
</reference>
<keyword evidence="3" id="KW-1185">Reference proteome</keyword>